<accession>A0A1M2VRK8</accession>
<evidence type="ECO:0000256" key="1">
    <source>
        <dbReference type="SAM" id="MobiDB-lite"/>
    </source>
</evidence>
<keyword evidence="3" id="KW-1185">Reference proteome</keyword>
<sequence>MAPTSAGVDTRGTWRDPEGRAELTEEGNGELSLDDVYGEMLVVRLSAEACDVSEGEEEVVVVEGEVNAAEMVEANDVRGVGLVSAEEALLEGAVIVGETVTGSVDGNGVLLVMEKVDMLLLVEVSFVVESVERDVERDDSESVVPDGVS</sequence>
<dbReference type="Proteomes" id="UP000184267">
    <property type="component" value="Unassembled WGS sequence"/>
</dbReference>
<evidence type="ECO:0000313" key="2">
    <source>
        <dbReference type="EMBL" id="OJT10244.1"/>
    </source>
</evidence>
<evidence type="ECO:0000313" key="3">
    <source>
        <dbReference type="Proteomes" id="UP000184267"/>
    </source>
</evidence>
<dbReference type="AlphaFoldDB" id="A0A1M2VRK8"/>
<gene>
    <name evidence="2" type="ORF">TRAPUB_13237</name>
</gene>
<dbReference type="EMBL" id="MNAD01000801">
    <property type="protein sequence ID" value="OJT10244.1"/>
    <property type="molecule type" value="Genomic_DNA"/>
</dbReference>
<protein>
    <submittedName>
        <fullName evidence="2">Uncharacterized protein</fullName>
    </submittedName>
</protein>
<reference evidence="2 3" key="1">
    <citation type="submission" date="2016-10" db="EMBL/GenBank/DDBJ databases">
        <title>Genome sequence of the basidiomycete white-rot fungus Trametes pubescens.</title>
        <authorList>
            <person name="Makela M.R."/>
            <person name="Granchi Z."/>
            <person name="Peng M."/>
            <person name="De Vries R.P."/>
            <person name="Grigoriev I."/>
            <person name="Riley R."/>
            <person name="Hilden K."/>
        </authorList>
    </citation>
    <scope>NUCLEOTIDE SEQUENCE [LARGE SCALE GENOMIC DNA]</scope>
    <source>
        <strain evidence="2 3">FBCC735</strain>
    </source>
</reference>
<name>A0A1M2VRK8_TRAPU</name>
<organism evidence="2 3">
    <name type="scientific">Trametes pubescens</name>
    <name type="common">White-rot fungus</name>
    <dbReference type="NCBI Taxonomy" id="154538"/>
    <lineage>
        <taxon>Eukaryota</taxon>
        <taxon>Fungi</taxon>
        <taxon>Dikarya</taxon>
        <taxon>Basidiomycota</taxon>
        <taxon>Agaricomycotina</taxon>
        <taxon>Agaricomycetes</taxon>
        <taxon>Polyporales</taxon>
        <taxon>Polyporaceae</taxon>
        <taxon>Trametes</taxon>
    </lineage>
</organism>
<comment type="caution">
    <text evidence="2">The sequence shown here is derived from an EMBL/GenBank/DDBJ whole genome shotgun (WGS) entry which is preliminary data.</text>
</comment>
<feature type="region of interest" description="Disordered" evidence="1">
    <location>
        <begin position="1"/>
        <end position="27"/>
    </location>
</feature>
<proteinExistence type="predicted"/>
<feature type="compositionally biased region" description="Basic and acidic residues" evidence="1">
    <location>
        <begin position="12"/>
        <end position="23"/>
    </location>
</feature>